<dbReference type="GO" id="GO:0033130">
    <property type="term" value="F:acetylcholine receptor binding"/>
    <property type="evidence" value="ECO:0007669"/>
    <property type="project" value="TreeGrafter"/>
</dbReference>
<evidence type="ECO:0000256" key="9">
    <source>
        <dbReference type="SAM" id="SignalP"/>
    </source>
</evidence>
<keyword evidence="7" id="KW-0325">Glycoprotein</keyword>
<dbReference type="SUPFAM" id="SSF57302">
    <property type="entry name" value="Snake toxin-like"/>
    <property type="match status" value="1"/>
</dbReference>
<sequence>MRGIHLLLLALLLRWEHAVSLQCYTCADMNSSPCQSFRCLMHGVCYTVNISLTMNDGKQVKYKQKGCAPSCKEVSSIMEQLSKNSDPGDSGLLGLAKLELQGLMCCEEDLCNGGAQLLGPGGGLLLSLGPVFVWALL</sequence>
<evidence type="ECO:0000256" key="4">
    <source>
        <dbReference type="ARBA" id="ARBA00022729"/>
    </source>
</evidence>
<accession>A0A3Q7NZ84</accession>
<feature type="signal peptide" evidence="9">
    <location>
        <begin position="1"/>
        <end position="20"/>
    </location>
</feature>
<feature type="chain" id="PRO_5018537287" evidence="9">
    <location>
        <begin position="21"/>
        <end position="137"/>
    </location>
</feature>
<evidence type="ECO:0000256" key="2">
    <source>
        <dbReference type="ARBA" id="ARBA00022475"/>
    </source>
</evidence>
<keyword evidence="5" id="KW-0472">Membrane</keyword>
<dbReference type="PANTHER" id="PTHR32217:SF5">
    <property type="entry name" value="LYMPHOCYTE ANTIGEN 6H"/>
    <property type="match status" value="1"/>
</dbReference>
<evidence type="ECO:0000313" key="12">
    <source>
        <dbReference type="RefSeq" id="XP_025727019.1"/>
    </source>
</evidence>
<dbReference type="RefSeq" id="XP_025727019.1">
    <property type="nucleotide sequence ID" value="XM_025871234.1"/>
</dbReference>
<evidence type="ECO:0000256" key="5">
    <source>
        <dbReference type="ARBA" id="ARBA00023136"/>
    </source>
</evidence>
<keyword evidence="2" id="KW-1003">Cell membrane</keyword>
<comment type="subcellular location">
    <subcellularLocation>
        <location evidence="1">Cell membrane</location>
        <topology evidence="1">Lipid-anchor</topology>
        <topology evidence="1">GPI-anchor</topology>
    </subcellularLocation>
</comment>
<dbReference type="Proteomes" id="UP000286641">
    <property type="component" value="Unplaced"/>
</dbReference>
<keyword evidence="8" id="KW-0449">Lipoprotein</keyword>
<feature type="domain" description="UPAR/Ly6" evidence="10">
    <location>
        <begin position="21"/>
        <end position="125"/>
    </location>
</feature>
<dbReference type="SMART" id="SM00134">
    <property type="entry name" value="LU"/>
    <property type="match status" value="1"/>
</dbReference>
<dbReference type="PANTHER" id="PTHR32217">
    <property type="entry name" value="LYMPHOCYTE ANTIGEN 6H"/>
    <property type="match status" value="1"/>
</dbReference>
<dbReference type="GO" id="GO:0098552">
    <property type="term" value="C:side of membrane"/>
    <property type="evidence" value="ECO:0007669"/>
    <property type="project" value="UniProtKB-KW"/>
</dbReference>
<evidence type="ECO:0000256" key="8">
    <source>
        <dbReference type="ARBA" id="ARBA00023288"/>
    </source>
</evidence>
<organism evidence="11 12">
    <name type="scientific">Callorhinus ursinus</name>
    <name type="common">Northern fur seal</name>
    <dbReference type="NCBI Taxonomy" id="34884"/>
    <lineage>
        <taxon>Eukaryota</taxon>
        <taxon>Metazoa</taxon>
        <taxon>Chordata</taxon>
        <taxon>Craniata</taxon>
        <taxon>Vertebrata</taxon>
        <taxon>Euteleostomi</taxon>
        <taxon>Mammalia</taxon>
        <taxon>Eutheria</taxon>
        <taxon>Laurasiatheria</taxon>
        <taxon>Carnivora</taxon>
        <taxon>Caniformia</taxon>
        <taxon>Pinnipedia</taxon>
        <taxon>Otariidae</taxon>
        <taxon>Callorhinus</taxon>
    </lineage>
</organism>
<evidence type="ECO:0000256" key="1">
    <source>
        <dbReference type="ARBA" id="ARBA00004609"/>
    </source>
</evidence>
<dbReference type="Pfam" id="PF00021">
    <property type="entry name" value="UPAR_LY6"/>
    <property type="match status" value="1"/>
</dbReference>
<keyword evidence="3" id="KW-0336">GPI-anchor</keyword>
<dbReference type="GO" id="GO:0045202">
    <property type="term" value="C:synapse"/>
    <property type="evidence" value="ECO:0007669"/>
    <property type="project" value="GOC"/>
</dbReference>
<evidence type="ECO:0000256" key="6">
    <source>
        <dbReference type="ARBA" id="ARBA00023157"/>
    </source>
</evidence>
<reference evidence="12" key="2">
    <citation type="submission" date="2025-08" db="UniProtKB">
        <authorList>
            <consortium name="RefSeq"/>
        </authorList>
    </citation>
    <scope>IDENTIFICATION</scope>
    <source>
        <tissue evidence="12">Blood</tissue>
    </source>
</reference>
<evidence type="ECO:0000313" key="11">
    <source>
        <dbReference type="Proteomes" id="UP000286641"/>
    </source>
</evidence>
<dbReference type="InParanoid" id="A0A3Q7NZ84"/>
<dbReference type="GO" id="GO:0005886">
    <property type="term" value="C:plasma membrane"/>
    <property type="evidence" value="ECO:0007669"/>
    <property type="project" value="UniProtKB-SubCell"/>
</dbReference>
<dbReference type="GO" id="GO:0095500">
    <property type="term" value="P:acetylcholine receptor signaling pathway"/>
    <property type="evidence" value="ECO:0007669"/>
    <property type="project" value="TreeGrafter"/>
</dbReference>
<dbReference type="InterPro" id="IPR016054">
    <property type="entry name" value="LY6_UPA_recep-like"/>
</dbReference>
<protein>
    <submittedName>
        <fullName evidence="12">Ly6/PLAUR domain-containing protein 2-like</fullName>
    </submittedName>
</protein>
<keyword evidence="4 9" id="KW-0732">Signal</keyword>
<gene>
    <name evidence="12" type="primary">LOC112823444</name>
</gene>
<evidence type="ECO:0000256" key="3">
    <source>
        <dbReference type="ARBA" id="ARBA00022622"/>
    </source>
</evidence>
<dbReference type="InterPro" id="IPR045860">
    <property type="entry name" value="Snake_toxin-like_sf"/>
</dbReference>
<evidence type="ECO:0000259" key="10">
    <source>
        <dbReference type="SMART" id="SM00134"/>
    </source>
</evidence>
<keyword evidence="11" id="KW-1185">Reference proteome</keyword>
<keyword evidence="6" id="KW-1015">Disulfide bond</keyword>
<dbReference type="InterPro" id="IPR051445">
    <property type="entry name" value="LY6H/LY6L_nAChR_modulators"/>
</dbReference>
<proteinExistence type="predicted"/>
<reference key="1">
    <citation type="submission" date="2019-01" db="UniProtKB">
        <authorList>
            <consortium name="RefSeq"/>
        </authorList>
    </citation>
    <scope>IDENTIFICATION</scope>
</reference>
<dbReference type="AlphaFoldDB" id="A0A3Q7NZ84"/>
<dbReference type="GO" id="GO:0030550">
    <property type="term" value="F:acetylcholine receptor inhibitor activity"/>
    <property type="evidence" value="ECO:0007669"/>
    <property type="project" value="TreeGrafter"/>
</dbReference>
<name>A0A3Q7NZ84_CALUR</name>
<evidence type="ECO:0000256" key="7">
    <source>
        <dbReference type="ARBA" id="ARBA00023180"/>
    </source>
</evidence>